<accession>A0A1S7P204</accession>
<organism evidence="1 2">
    <name type="scientific">Agrobacterium deltaense Zutra 3/1</name>
    <dbReference type="NCBI Taxonomy" id="1183427"/>
    <lineage>
        <taxon>Bacteria</taxon>
        <taxon>Pseudomonadati</taxon>
        <taxon>Pseudomonadota</taxon>
        <taxon>Alphaproteobacteria</taxon>
        <taxon>Hyphomicrobiales</taxon>
        <taxon>Rhizobiaceae</taxon>
        <taxon>Rhizobium/Agrobacterium group</taxon>
        <taxon>Agrobacterium</taxon>
    </lineage>
</organism>
<dbReference type="AlphaFoldDB" id="A0A1S7P204"/>
<dbReference type="EMBL" id="FBWG01000003">
    <property type="protein sequence ID" value="CUX14801.1"/>
    <property type="molecule type" value="Genomic_DNA"/>
</dbReference>
<protein>
    <submittedName>
        <fullName evidence="1">Uncharacterized protein</fullName>
    </submittedName>
</protein>
<name>A0A1S7P204_9HYPH</name>
<reference evidence="1 2" key="1">
    <citation type="submission" date="2016-01" db="EMBL/GenBank/DDBJ databases">
        <authorList>
            <person name="Oliw E.H."/>
        </authorList>
    </citation>
    <scope>NUCLEOTIDE SEQUENCE [LARGE SCALE GENOMIC DNA]</scope>
    <source>
        <strain evidence="1 2">Zutra 3-1</strain>
    </source>
</reference>
<proteinExistence type="predicted"/>
<dbReference type="Proteomes" id="UP000191987">
    <property type="component" value="Unassembled WGS sequence"/>
</dbReference>
<evidence type="ECO:0000313" key="2">
    <source>
        <dbReference type="Proteomes" id="UP000191987"/>
    </source>
</evidence>
<evidence type="ECO:0000313" key="1">
    <source>
        <dbReference type="EMBL" id="CUX14801.1"/>
    </source>
</evidence>
<gene>
    <name evidence="1" type="ORF">AGR7C_Cc110218</name>
</gene>
<sequence length="42" mass="4990">MRKLKKLSHSCVVFDNVCLNVTELFNYVFPPECSSEIFFYQI</sequence>